<dbReference type="Pfam" id="PF05048">
    <property type="entry name" value="NosD"/>
    <property type="match status" value="2"/>
</dbReference>
<dbReference type="KEGG" id="mbw:MSBRW_1960"/>
<organism evidence="6 7">
    <name type="scientific">Methanosarcina barkeri str. Wiesmoor</name>
    <dbReference type="NCBI Taxonomy" id="1434109"/>
    <lineage>
        <taxon>Archaea</taxon>
        <taxon>Methanobacteriati</taxon>
        <taxon>Methanobacteriota</taxon>
        <taxon>Stenosarchaea group</taxon>
        <taxon>Methanomicrobia</taxon>
        <taxon>Methanosarcinales</taxon>
        <taxon>Methanosarcinaceae</taxon>
        <taxon>Methanosarcina</taxon>
    </lineage>
</organism>
<keyword evidence="4" id="KW-0472">Membrane</keyword>
<keyword evidence="4" id="KW-1133">Transmembrane helix</keyword>
<evidence type="ECO:0000256" key="3">
    <source>
        <dbReference type="ARBA" id="ARBA00022786"/>
    </source>
</evidence>
<dbReference type="Proteomes" id="UP000033038">
    <property type="component" value="Chromosome"/>
</dbReference>
<dbReference type="InterPro" id="IPR006633">
    <property type="entry name" value="Carb-bd_sugar_hydrolysis-dom"/>
</dbReference>
<evidence type="ECO:0000256" key="2">
    <source>
        <dbReference type="ARBA" id="ARBA00022737"/>
    </source>
</evidence>
<accession>A0A0E3QLU2</accession>
<proteinExistence type="predicted"/>
<dbReference type="InterPro" id="IPR051550">
    <property type="entry name" value="SCF-Subunits/Alg-Epimerases"/>
</dbReference>
<evidence type="ECO:0000259" key="5">
    <source>
        <dbReference type="SMART" id="SM00722"/>
    </source>
</evidence>
<feature type="domain" description="Carbohydrate-binding/sugar hydrolysis" evidence="5">
    <location>
        <begin position="188"/>
        <end position="308"/>
    </location>
</feature>
<dbReference type="SMART" id="SM00722">
    <property type="entry name" value="CASH"/>
    <property type="match status" value="2"/>
</dbReference>
<dbReference type="PANTHER" id="PTHR22990">
    <property type="entry name" value="F-BOX ONLY PROTEIN"/>
    <property type="match status" value="1"/>
</dbReference>
<sequence length="409" mass="44739">MKATVCNIKIGIKVVLFFFALFLALGSTTAATLTVSNSEEADYTSIQKAIDSASEGDTILVSSGTYIENLVITKSLILKSVSGIPEYTIIESSNPKDHVFNVTADSVNISGFTITGSSSPYAGISFYGCDNSTATDNKLLNNNEGIWLDSASGCRIHNNIANSNKDSGIFLYDSKDNIIENNTLNLNEFSGISLNNCSKNILKNNRATQNKIDGIFLVNSSSNLLLNNSVNSSEFSGITLSESNYNEMKNNSVYSNWNCGFSLVNSSNNILTGNDAEKNNFGVFLKNSTNNTVEGNEISENSEGVCLQSASGNKLYSNKINFNEWYGIDTCECKDNNTYSKNQIKNNYIGFYIDKSNDNITEDNLLEGNEKDIAKSRPTKPVLTLLIIGVTLIFVIIIVFVFLKHRNSK</sequence>
<dbReference type="RefSeq" id="WP_011307709.1">
    <property type="nucleotide sequence ID" value="NZ_CP009526.1"/>
</dbReference>
<dbReference type="InterPro" id="IPR011050">
    <property type="entry name" value="Pectin_lyase_fold/virulence"/>
</dbReference>
<dbReference type="InterPro" id="IPR012334">
    <property type="entry name" value="Pectin_lyas_fold"/>
</dbReference>
<evidence type="ECO:0000256" key="4">
    <source>
        <dbReference type="SAM" id="Phobius"/>
    </source>
</evidence>
<dbReference type="SMART" id="SM00710">
    <property type="entry name" value="PbH1"/>
    <property type="match status" value="11"/>
</dbReference>
<dbReference type="Gene3D" id="2.160.20.10">
    <property type="entry name" value="Single-stranded right-handed beta-helix, Pectin lyase-like"/>
    <property type="match status" value="2"/>
</dbReference>
<dbReference type="InterPro" id="IPR022441">
    <property type="entry name" value="Para_beta_helix_rpt-2"/>
</dbReference>
<dbReference type="GeneID" id="24823469"/>
<evidence type="ECO:0000313" key="7">
    <source>
        <dbReference type="Proteomes" id="UP000033038"/>
    </source>
</evidence>
<dbReference type="InterPro" id="IPR006626">
    <property type="entry name" value="PbH1"/>
</dbReference>
<gene>
    <name evidence="6" type="ORF">MSBRW_1960</name>
</gene>
<keyword evidence="4" id="KW-0812">Transmembrane</keyword>
<comment type="pathway">
    <text evidence="1">Protein modification; protein ubiquitination.</text>
</comment>
<reference evidence="6 7" key="1">
    <citation type="submission" date="2014-07" db="EMBL/GenBank/DDBJ databases">
        <title>Methanogenic archaea and the global carbon cycle.</title>
        <authorList>
            <person name="Henriksen J.R."/>
            <person name="Luke J."/>
            <person name="Reinhart S."/>
            <person name="Benedict M.N."/>
            <person name="Youngblut N.D."/>
            <person name="Metcalf M.E."/>
            <person name="Whitaker R.J."/>
            <person name="Metcalf W.W."/>
        </authorList>
    </citation>
    <scope>NUCLEOTIDE SEQUENCE [LARGE SCALE GENOMIC DNA]</scope>
    <source>
        <strain evidence="6 7">Wiesmoor</strain>
    </source>
</reference>
<evidence type="ECO:0000256" key="1">
    <source>
        <dbReference type="ARBA" id="ARBA00004906"/>
    </source>
</evidence>
<evidence type="ECO:0000313" key="6">
    <source>
        <dbReference type="EMBL" id="AKB51213.1"/>
    </source>
</evidence>
<dbReference type="HOGENOM" id="CLU_603593_0_0_2"/>
<name>A0A0E3QLU2_METBA</name>
<dbReference type="PANTHER" id="PTHR22990:SF15">
    <property type="entry name" value="F-BOX ONLY PROTEIN 10"/>
    <property type="match status" value="1"/>
</dbReference>
<dbReference type="SUPFAM" id="SSF51126">
    <property type="entry name" value="Pectin lyase-like"/>
    <property type="match status" value="2"/>
</dbReference>
<dbReference type="PATRIC" id="fig|1434109.4.peg.2512"/>
<keyword evidence="2" id="KW-0677">Repeat</keyword>
<dbReference type="InterPro" id="IPR007742">
    <property type="entry name" value="NosD_dom"/>
</dbReference>
<dbReference type="EMBL" id="CP009526">
    <property type="protein sequence ID" value="AKB51213.1"/>
    <property type="molecule type" value="Genomic_DNA"/>
</dbReference>
<keyword evidence="3" id="KW-0833">Ubl conjugation pathway</keyword>
<feature type="transmembrane region" description="Helical" evidence="4">
    <location>
        <begin position="382"/>
        <end position="403"/>
    </location>
</feature>
<dbReference type="AlphaFoldDB" id="A0A0E3QLU2"/>
<protein>
    <recommendedName>
        <fullName evidence="5">Carbohydrate-binding/sugar hydrolysis domain-containing protein</fullName>
    </recommendedName>
</protein>
<dbReference type="NCBIfam" id="TIGR03804">
    <property type="entry name" value="para_beta_helix"/>
    <property type="match status" value="5"/>
</dbReference>
<feature type="domain" description="Carbohydrate-binding/sugar hydrolysis" evidence="5">
    <location>
        <begin position="61"/>
        <end position="185"/>
    </location>
</feature>